<comment type="caution">
    <text evidence="6">The sequence shown here is derived from an EMBL/GenBank/DDBJ whole genome shotgun (WGS) entry which is preliminary data.</text>
</comment>
<dbReference type="InterPro" id="IPR042099">
    <property type="entry name" value="ANL_N_sf"/>
</dbReference>
<dbReference type="GO" id="GO:0016405">
    <property type="term" value="F:CoA-ligase activity"/>
    <property type="evidence" value="ECO:0007669"/>
    <property type="project" value="TreeGrafter"/>
</dbReference>
<evidence type="ECO:0008006" key="8">
    <source>
        <dbReference type="Google" id="ProtNLM"/>
    </source>
</evidence>
<protein>
    <recommendedName>
        <fullName evidence="8">Acyl-coa synthetase</fullName>
    </recommendedName>
</protein>
<evidence type="ECO:0000313" key="6">
    <source>
        <dbReference type="EMBL" id="KAH9364199.1"/>
    </source>
</evidence>
<feature type="transmembrane region" description="Helical" evidence="3">
    <location>
        <begin position="41"/>
        <end position="63"/>
    </location>
</feature>
<dbReference type="GO" id="GO:0005777">
    <property type="term" value="C:peroxisome"/>
    <property type="evidence" value="ECO:0007669"/>
    <property type="project" value="UniProtKB-SubCell"/>
</dbReference>
<dbReference type="VEuPathDB" id="VectorBase:HLOH_050267"/>
<dbReference type="OrthoDB" id="6484520at2759"/>
<feature type="domain" description="AMP-dependent synthetase/ligase" evidence="4">
    <location>
        <begin position="10"/>
        <end position="354"/>
    </location>
</feature>
<dbReference type="InterPro" id="IPR025110">
    <property type="entry name" value="AMP-bd_C"/>
</dbReference>
<dbReference type="PANTHER" id="PTHR24096">
    <property type="entry name" value="LONG-CHAIN-FATTY-ACID--COA LIGASE"/>
    <property type="match status" value="1"/>
</dbReference>
<dbReference type="AlphaFoldDB" id="A0A9J6FMX9"/>
<evidence type="ECO:0000259" key="4">
    <source>
        <dbReference type="Pfam" id="PF00501"/>
    </source>
</evidence>
<name>A0A9J6FMX9_HAELO</name>
<comment type="subcellular location">
    <subcellularLocation>
        <location evidence="1">Peroxisome</location>
    </subcellularLocation>
</comment>
<evidence type="ECO:0000313" key="7">
    <source>
        <dbReference type="Proteomes" id="UP000821853"/>
    </source>
</evidence>
<proteinExistence type="predicted"/>
<gene>
    <name evidence="6" type="ORF">HPB48_011243</name>
</gene>
<dbReference type="PANTHER" id="PTHR24096:SF422">
    <property type="entry name" value="BCDNA.GH02901"/>
    <property type="match status" value="1"/>
</dbReference>
<evidence type="ECO:0000256" key="1">
    <source>
        <dbReference type="ARBA" id="ARBA00004275"/>
    </source>
</evidence>
<evidence type="ECO:0000256" key="2">
    <source>
        <dbReference type="ARBA" id="ARBA00023140"/>
    </source>
</evidence>
<feature type="domain" description="AMP-binding enzyme C-terminal" evidence="5">
    <location>
        <begin position="418"/>
        <end position="502"/>
    </location>
</feature>
<dbReference type="InterPro" id="IPR000873">
    <property type="entry name" value="AMP-dep_synth/lig_dom"/>
</dbReference>
<dbReference type="EMBL" id="JABSTR010000002">
    <property type="protein sequence ID" value="KAH9364199.1"/>
    <property type="molecule type" value="Genomic_DNA"/>
</dbReference>
<accession>A0A9J6FMX9</accession>
<keyword evidence="7" id="KW-1185">Reference proteome</keyword>
<sequence length="526" mass="57484">MAHREIDAASGERITYADLEETCERIAAGFQDLGLQPGDTMAFISANSMDLVMAFIAAIFAGVKIACAKTTFNEREIEPVLNMTKPSVVFCDIFSAQKVRQACQGVTSVKVLVTTGDCDGMVNFAKLKDTPQSRFERAQNTSPGDIFTVFQSSGSTGLPKGVLITHRNFVAQLVTFGYKNAGVRNSKVFLLYLPVMHAGPFWLLFTMLTHHVELVLLAASDLASVLLPIAKYKVNNVVLYPTHGHHIAQRGLPPSLDISSMRYVFIAGSSIPPQVMRALANLFKDCKIVHGYGLTEGCCGVAYTRDTCYDFKTSGTPMPYVHIKVIDVDTGEKLNPGQYGEICIKGPACFQGYLGMPVATAAAFDNEGFVKTGKHLISGLSLPFRGDTGYYTARGELYVLDRIKDLIKCKDLQVAPTELEELLQEHPDVAQSAVTGVPHPEYGEAPRAFLVLNEEAGLADEGSLKKKRQEITEYIKGLVADHKQLHGGVEFVDAIPQTETGKPHRRNLRDAYVLRNASFAVNGKPQ</sequence>
<dbReference type="InterPro" id="IPR045851">
    <property type="entry name" value="AMP-bd_C_sf"/>
</dbReference>
<dbReference type="Proteomes" id="UP000821853">
    <property type="component" value="Chromosome 10"/>
</dbReference>
<dbReference type="SUPFAM" id="SSF56801">
    <property type="entry name" value="Acetyl-CoA synthetase-like"/>
    <property type="match status" value="1"/>
</dbReference>
<dbReference type="Pfam" id="PF00501">
    <property type="entry name" value="AMP-binding"/>
    <property type="match status" value="1"/>
</dbReference>
<dbReference type="OMA" id="HAYGQIY"/>
<dbReference type="InterPro" id="IPR020845">
    <property type="entry name" value="AMP-binding_CS"/>
</dbReference>
<keyword evidence="2" id="KW-0576">Peroxisome</keyword>
<reference evidence="6 7" key="1">
    <citation type="journal article" date="2020" name="Cell">
        <title>Large-Scale Comparative Analyses of Tick Genomes Elucidate Their Genetic Diversity and Vector Capacities.</title>
        <authorList>
            <consortium name="Tick Genome and Microbiome Consortium (TIGMIC)"/>
            <person name="Jia N."/>
            <person name="Wang J."/>
            <person name="Shi W."/>
            <person name="Du L."/>
            <person name="Sun Y."/>
            <person name="Zhan W."/>
            <person name="Jiang J.F."/>
            <person name="Wang Q."/>
            <person name="Zhang B."/>
            <person name="Ji P."/>
            <person name="Bell-Sakyi L."/>
            <person name="Cui X.M."/>
            <person name="Yuan T.T."/>
            <person name="Jiang B.G."/>
            <person name="Yang W.F."/>
            <person name="Lam T.T."/>
            <person name="Chang Q.C."/>
            <person name="Ding S.J."/>
            <person name="Wang X.J."/>
            <person name="Zhu J.G."/>
            <person name="Ruan X.D."/>
            <person name="Zhao L."/>
            <person name="Wei J.T."/>
            <person name="Ye R.Z."/>
            <person name="Que T.C."/>
            <person name="Du C.H."/>
            <person name="Zhou Y.H."/>
            <person name="Cheng J.X."/>
            <person name="Dai P.F."/>
            <person name="Guo W.B."/>
            <person name="Han X.H."/>
            <person name="Huang E.J."/>
            <person name="Li L.F."/>
            <person name="Wei W."/>
            <person name="Gao Y.C."/>
            <person name="Liu J.Z."/>
            <person name="Shao H.Z."/>
            <person name="Wang X."/>
            <person name="Wang C.C."/>
            <person name="Yang T.C."/>
            <person name="Huo Q.B."/>
            <person name="Li W."/>
            <person name="Chen H.Y."/>
            <person name="Chen S.E."/>
            <person name="Zhou L.G."/>
            <person name="Ni X.B."/>
            <person name="Tian J.H."/>
            <person name="Sheng Y."/>
            <person name="Liu T."/>
            <person name="Pan Y.S."/>
            <person name="Xia L.Y."/>
            <person name="Li J."/>
            <person name="Zhao F."/>
            <person name="Cao W.C."/>
        </authorList>
    </citation>
    <scope>NUCLEOTIDE SEQUENCE [LARGE SCALE GENOMIC DNA]</scope>
    <source>
        <strain evidence="6">HaeL-2018</strain>
    </source>
</reference>
<dbReference type="PROSITE" id="PS00455">
    <property type="entry name" value="AMP_BINDING"/>
    <property type="match status" value="1"/>
</dbReference>
<dbReference type="Pfam" id="PF13193">
    <property type="entry name" value="AMP-binding_C"/>
    <property type="match status" value="1"/>
</dbReference>
<evidence type="ECO:0000256" key="3">
    <source>
        <dbReference type="SAM" id="Phobius"/>
    </source>
</evidence>
<dbReference type="Gene3D" id="3.30.300.30">
    <property type="match status" value="1"/>
</dbReference>
<dbReference type="Gene3D" id="3.40.50.12780">
    <property type="entry name" value="N-terminal domain of ligase-like"/>
    <property type="match status" value="1"/>
</dbReference>
<keyword evidence="3" id="KW-0812">Transmembrane</keyword>
<feature type="transmembrane region" description="Helical" evidence="3">
    <location>
        <begin position="189"/>
        <end position="208"/>
    </location>
</feature>
<organism evidence="6 7">
    <name type="scientific">Haemaphysalis longicornis</name>
    <name type="common">Bush tick</name>
    <dbReference type="NCBI Taxonomy" id="44386"/>
    <lineage>
        <taxon>Eukaryota</taxon>
        <taxon>Metazoa</taxon>
        <taxon>Ecdysozoa</taxon>
        <taxon>Arthropoda</taxon>
        <taxon>Chelicerata</taxon>
        <taxon>Arachnida</taxon>
        <taxon>Acari</taxon>
        <taxon>Parasitiformes</taxon>
        <taxon>Ixodida</taxon>
        <taxon>Ixodoidea</taxon>
        <taxon>Ixodidae</taxon>
        <taxon>Haemaphysalinae</taxon>
        <taxon>Haemaphysalis</taxon>
    </lineage>
</organism>
<keyword evidence="3" id="KW-1133">Transmembrane helix</keyword>
<keyword evidence="3" id="KW-0472">Membrane</keyword>
<evidence type="ECO:0000259" key="5">
    <source>
        <dbReference type="Pfam" id="PF13193"/>
    </source>
</evidence>